<evidence type="ECO:0000256" key="1">
    <source>
        <dbReference type="ARBA" id="ARBA00004167"/>
    </source>
</evidence>
<sequence length="162" mass="17883">GVDVPSLLQYIHLSETIIEKVKHSDLGHLAVAYLCYKVATPVRYAVTLGGTTVSIKYLVKQGHIKPVPTKEQLIRIGVDVPSLLQYIHLSETIIEKKACYEDIQDNHCAYSQELELKVYEFASVGPADFGGVTLYGNKFLVKRLPDPLPVLFWEGVGEIGGG</sequence>
<name>T1GQU1_MEGSC</name>
<organism evidence="7 8">
    <name type="scientific">Megaselia scalaris</name>
    <name type="common">Humpbacked fly</name>
    <name type="synonym">Phora scalaris</name>
    <dbReference type="NCBI Taxonomy" id="36166"/>
    <lineage>
        <taxon>Eukaryota</taxon>
        <taxon>Metazoa</taxon>
        <taxon>Ecdysozoa</taxon>
        <taxon>Arthropoda</taxon>
        <taxon>Hexapoda</taxon>
        <taxon>Insecta</taxon>
        <taxon>Pterygota</taxon>
        <taxon>Neoptera</taxon>
        <taxon>Endopterygota</taxon>
        <taxon>Diptera</taxon>
        <taxon>Brachycera</taxon>
        <taxon>Muscomorpha</taxon>
        <taxon>Platypezoidea</taxon>
        <taxon>Phoridae</taxon>
        <taxon>Megaseliini</taxon>
        <taxon>Megaselia</taxon>
    </lineage>
</organism>
<comment type="subcellular location">
    <subcellularLocation>
        <location evidence="1">Membrane</location>
        <topology evidence="1">Single-pass membrane protein</topology>
    </subcellularLocation>
</comment>
<dbReference type="Proteomes" id="UP000015102">
    <property type="component" value="Unassembled WGS sequence"/>
</dbReference>
<dbReference type="HOGENOM" id="CLU_1639619_0_0_1"/>
<dbReference type="InterPro" id="IPR045866">
    <property type="entry name" value="FAM210A/B-like"/>
</dbReference>
<dbReference type="PANTHER" id="PTHR21377">
    <property type="entry name" value="PROTEIN FAM210B, MITOCHONDRIAL"/>
    <property type="match status" value="1"/>
</dbReference>
<reference evidence="8" key="1">
    <citation type="submission" date="2013-02" db="EMBL/GenBank/DDBJ databases">
        <authorList>
            <person name="Hughes D."/>
        </authorList>
    </citation>
    <scope>NUCLEOTIDE SEQUENCE</scope>
    <source>
        <strain>Durham</strain>
        <strain evidence="8">NC isolate 2 -- Noor lab</strain>
    </source>
</reference>
<proteinExistence type="predicted"/>
<dbReference type="EMBL" id="CAQQ02116009">
    <property type="status" value="NOT_ANNOTATED_CDS"/>
    <property type="molecule type" value="Genomic_DNA"/>
</dbReference>
<dbReference type="AlphaFoldDB" id="T1GQU1"/>
<keyword evidence="2" id="KW-0812">Transmembrane</keyword>
<evidence type="ECO:0000313" key="7">
    <source>
        <dbReference type="EnsemblMetazoa" id="MESCA006006-PA"/>
    </source>
</evidence>
<evidence type="ECO:0000259" key="6">
    <source>
        <dbReference type="Pfam" id="PF06916"/>
    </source>
</evidence>
<dbReference type="Pfam" id="PF06916">
    <property type="entry name" value="FAM210A-B_dom"/>
    <property type="match status" value="1"/>
</dbReference>
<keyword evidence="4" id="KW-0175">Coiled coil</keyword>
<evidence type="ECO:0000313" key="8">
    <source>
        <dbReference type="Proteomes" id="UP000015102"/>
    </source>
</evidence>
<reference evidence="7" key="2">
    <citation type="submission" date="2015-06" db="UniProtKB">
        <authorList>
            <consortium name="EnsemblMetazoa"/>
        </authorList>
    </citation>
    <scope>IDENTIFICATION</scope>
</reference>
<dbReference type="EMBL" id="CAQQ02116011">
    <property type="status" value="NOT_ANNOTATED_CDS"/>
    <property type="molecule type" value="Genomic_DNA"/>
</dbReference>
<dbReference type="STRING" id="36166.T1GQU1"/>
<evidence type="ECO:0000256" key="5">
    <source>
        <dbReference type="ARBA" id="ARBA00023136"/>
    </source>
</evidence>
<evidence type="ECO:0000256" key="4">
    <source>
        <dbReference type="ARBA" id="ARBA00023054"/>
    </source>
</evidence>
<evidence type="ECO:0000256" key="3">
    <source>
        <dbReference type="ARBA" id="ARBA00022989"/>
    </source>
</evidence>
<dbReference type="PANTHER" id="PTHR21377:SF1">
    <property type="entry name" value="PROTEIN FAM210A"/>
    <property type="match status" value="1"/>
</dbReference>
<dbReference type="GO" id="GO:0005739">
    <property type="term" value="C:mitochondrion"/>
    <property type="evidence" value="ECO:0007669"/>
    <property type="project" value="TreeGrafter"/>
</dbReference>
<keyword evidence="8" id="KW-1185">Reference proteome</keyword>
<accession>T1GQU1</accession>
<protein>
    <recommendedName>
        <fullName evidence="6">DUF1279 domain-containing protein</fullName>
    </recommendedName>
</protein>
<dbReference type="EMBL" id="CAQQ02116010">
    <property type="status" value="NOT_ANNOTATED_CDS"/>
    <property type="molecule type" value="Genomic_DNA"/>
</dbReference>
<keyword evidence="5" id="KW-0472">Membrane</keyword>
<dbReference type="EMBL" id="CAQQ02116008">
    <property type="status" value="NOT_ANNOTATED_CDS"/>
    <property type="molecule type" value="Genomic_DNA"/>
</dbReference>
<keyword evidence="3" id="KW-1133">Transmembrane helix</keyword>
<dbReference type="EnsemblMetazoa" id="MESCA006006-RA">
    <property type="protein sequence ID" value="MESCA006006-PA"/>
    <property type="gene ID" value="MESCA006006"/>
</dbReference>
<evidence type="ECO:0000256" key="2">
    <source>
        <dbReference type="ARBA" id="ARBA00022692"/>
    </source>
</evidence>
<feature type="domain" description="DUF1279" evidence="6">
    <location>
        <begin position="1"/>
        <end position="52"/>
    </location>
</feature>
<dbReference type="InterPro" id="IPR009688">
    <property type="entry name" value="FAM210A/B-like_dom"/>
</dbReference>
<dbReference type="GO" id="GO:0016020">
    <property type="term" value="C:membrane"/>
    <property type="evidence" value="ECO:0007669"/>
    <property type="project" value="UniProtKB-SubCell"/>
</dbReference>